<dbReference type="InterPro" id="IPR010998">
    <property type="entry name" value="Integrase_recombinase_N"/>
</dbReference>
<dbReference type="GO" id="GO:0003677">
    <property type="term" value="F:DNA binding"/>
    <property type="evidence" value="ECO:0007669"/>
    <property type="project" value="UniProtKB-KW"/>
</dbReference>
<reference evidence="2 3" key="1">
    <citation type="submission" date="2016-11" db="EMBL/GenBank/DDBJ databases">
        <title>complete genome sequence of Bifidobacterium choerinum strain FMB-1.</title>
        <authorList>
            <person name="Park C.-S."/>
            <person name="Jung D.-H."/>
            <person name="Choi D.-S."/>
        </authorList>
    </citation>
    <scope>NUCLEOTIDE SEQUENCE [LARGE SCALE GENOMIC DNA]</scope>
    <source>
        <strain evidence="2 3">FMB-1</strain>
    </source>
</reference>
<dbReference type="RefSeq" id="WP_099720690.1">
    <property type="nucleotide sequence ID" value="NZ_CP018044.1"/>
</dbReference>
<evidence type="ECO:0000256" key="1">
    <source>
        <dbReference type="ARBA" id="ARBA00023125"/>
    </source>
</evidence>
<evidence type="ECO:0000313" key="2">
    <source>
        <dbReference type="EMBL" id="ATU19603.1"/>
    </source>
</evidence>
<evidence type="ECO:0008006" key="4">
    <source>
        <dbReference type="Google" id="ProtNLM"/>
    </source>
</evidence>
<dbReference type="KEGG" id="bcho:BcFMB_00090"/>
<dbReference type="Proteomes" id="UP000229907">
    <property type="component" value="Chromosome"/>
</dbReference>
<dbReference type="AlphaFoldDB" id="A0A2D3D3E5"/>
<dbReference type="Gene3D" id="1.10.150.130">
    <property type="match status" value="1"/>
</dbReference>
<sequence>MTEISAYETTHGRRWRVRYRNPDGSQTDKRGFRRKLDAETWAAEHVTVAKAHGSYVDPSDGRTSVGVLYGRCVAAKRISVKPSWLRTIEITWRNHVEPMWGARAVAGIERGEVQQWVSDLSSHCSASLTIRGWWCSESQRHRIRCL</sequence>
<evidence type="ECO:0000313" key="3">
    <source>
        <dbReference type="Proteomes" id="UP000229907"/>
    </source>
</evidence>
<dbReference type="EMBL" id="CP018044">
    <property type="protein sequence ID" value="ATU19603.1"/>
    <property type="molecule type" value="Genomic_DNA"/>
</dbReference>
<name>A0A2D3D3E5_9BIFI</name>
<keyword evidence="1" id="KW-0238">DNA-binding</keyword>
<organism evidence="2 3">
    <name type="scientific">Bifidobacterium choerinum</name>
    <dbReference type="NCBI Taxonomy" id="35760"/>
    <lineage>
        <taxon>Bacteria</taxon>
        <taxon>Bacillati</taxon>
        <taxon>Actinomycetota</taxon>
        <taxon>Actinomycetes</taxon>
        <taxon>Bifidobacteriales</taxon>
        <taxon>Bifidobacteriaceae</taxon>
        <taxon>Bifidobacterium</taxon>
    </lineage>
</organism>
<protein>
    <recommendedName>
        <fullName evidence="4">Integrase</fullName>
    </recommendedName>
</protein>
<gene>
    <name evidence="2" type="ORF">BcFMB_00090</name>
</gene>
<accession>A0A2D3D3E5</accession>
<proteinExistence type="predicted"/>